<evidence type="ECO:0000313" key="2">
    <source>
        <dbReference type="EMBL" id="CAK0792532.1"/>
    </source>
</evidence>
<evidence type="ECO:0008006" key="4">
    <source>
        <dbReference type="Google" id="ProtNLM"/>
    </source>
</evidence>
<reference evidence="2" key="1">
    <citation type="submission" date="2023-10" db="EMBL/GenBank/DDBJ databases">
        <authorList>
            <person name="Chen Y."/>
            <person name="Shah S."/>
            <person name="Dougan E. K."/>
            <person name="Thang M."/>
            <person name="Chan C."/>
        </authorList>
    </citation>
    <scope>NUCLEOTIDE SEQUENCE [LARGE SCALE GENOMIC DNA]</scope>
</reference>
<organism evidence="2 3">
    <name type="scientific">Prorocentrum cordatum</name>
    <dbReference type="NCBI Taxonomy" id="2364126"/>
    <lineage>
        <taxon>Eukaryota</taxon>
        <taxon>Sar</taxon>
        <taxon>Alveolata</taxon>
        <taxon>Dinophyceae</taxon>
        <taxon>Prorocentrales</taxon>
        <taxon>Prorocentraceae</taxon>
        <taxon>Prorocentrum</taxon>
    </lineage>
</organism>
<evidence type="ECO:0000256" key="1">
    <source>
        <dbReference type="SAM" id="Phobius"/>
    </source>
</evidence>
<feature type="transmembrane region" description="Helical" evidence="1">
    <location>
        <begin position="156"/>
        <end position="178"/>
    </location>
</feature>
<dbReference type="EMBL" id="CAUYUJ010000782">
    <property type="protein sequence ID" value="CAK0792532.1"/>
    <property type="molecule type" value="Genomic_DNA"/>
</dbReference>
<evidence type="ECO:0000313" key="3">
    <source>
        <dbReference type="Proteomes" id="UP001189429"/>
    </source>
</evidence>
<protein>
    <recommendedName>
        <fullName evidence="4">Transmembrane protein 18</fullName>
    </recommendedName>
</protein>
<feature type="transmembrane region" description="Helical" evidence="1">
    <location>
        <begin position="112"/>
        <end position="136"/>
    </location>
</feature>
<proteinExistence type="predicted"/>
<keyword evidence="1" id="KW-1133">Transmembrane helix</keyword>
<keyword evidence="1" id="KW-0472">Membrane</keyword>
<keyword evidence="3" id="KW-1185">Reference proteome</keyword>
<comment type="caution">
    <text evidence="2">The sequence shown here is derived from an EMBL/GenBank/DDBJ whole genome shotgun (WGS) entry which is preliminary data.</text>
</comment>
<accession>A0ABN9PHW8</accession>
<gene>
    <name evidence="2" type="ORF">PCOR1329_LOCUS3092</name>
</gene>
<keyword evidence="1" id="KW-0812">Transmembrane</keyword>
<feature type="transmembrane region" description="Helical" evidence="1">
    <location>
        <begin position="72"/>
        <end position="91"/>
    </location>
</feature>
<dbReference type="Proteomes" id="UP001189429">
    <property type="component" value="Unassembled WGS sequence"/>
</dbReference>
<feature type="transmembrane region" description="Helical" evidence="1">
    <location>
        <begin position="32"/>
        <end position="52"/>
    </location>
</feature>
<sequence length="196" mass="22353">MGFLGYCQQIPVVGLAFSVAPSYDDLEKMLQIYALLTGLVLSMVGGCIFNDFSHVDKAVDIYGALFGSLELLFLATVTIVCLYLYLMMFVTQEKKKIATQQVRRWWENGGRLIFIALPVLVFTSCWQFIMAVTMYFEGKFDSMDVEFDYGCMKSWFTLPIASFLAFFTIHTTFLSAGWHEQDYENLSEDQDDDSSP</sequence>
<name>A0ABN9PHW8_9DINO</name>